<keyword evidence="3" id="KW-1185">Reference proteome</keyword>
<evidence type="ECO:0000256" key="1">
    <source>
        <dbReference type="SAM" id="SignalP"/>
    </source>
</evidence>
<evidence type="ECO:0000313" key="3">
    <source>
        <dbReference type="Proteomes" id="UP000825679"/>
    </source>
</evidence>
<dbReference type="SUPFAM" id="SSF53850">
    <property type="entry name" value="Periplasmic binding protein-like II"/>
    <property type="match status" value="1"/>
</dbReference>
<proteinExistence type="predicted"/>
<evidence type="ECO:0000313" key="2">
    <source>
        <dbReference type="EMBL" id="QZA77308.1"/>
    </source>
</evidence>
<sequence length="268" mass="29944">MLRTHIQRVFGMVILGAMAGAQAQLRACASDVDQPPYLSTESRRGAGGLSIDVLAKVLEKNGQVMPKIERYPWLRCLKMAEEGEIDLVLNVPTAQIDPKPFWITEPFTVVHSVYYFSPQRFPKGLEIYDLELLKKYKLCSSMGVRYESYGINNVKVDSGAKDLLALVRKTKAGYCDLFIEKREVVTMLGQQNATIATELGQLQQRPLPEEFPVGLHFAISRRTAEGEALLAQFNLAIAELIRTKQIQRALVHYLIAAPVASASPRPKQ</sequence>
<reference evidence="2 3" key="1">
    <citation type="submission" date="2021-08" db="EMBL/GenBank/DDBJ databases">
        <title>complete genome sequencing of Deefgea sp. D25.</title>
        <authorList>
            <person name="Bae J.-W."/>
            <person name="Gim D.-H."/>
        </authorList>
    </citation>
    <scope>NUCLEOTIDE SEQUENCE [LARGE SCALE GENOMIC DNA]</scope>
    <source>
        <strain evidence="2 3">D25</strain>
    </source>
</reference>
<feature type="chain" id="PRO_5045109014" evidence="1">
    <location>
        <begin position="24"/>
        <end position="268"/>
    </location>
</feature>
<gene>
    <name evidence="2" type="ORF">K4H28_13605</name>
</gene>
<protein>
    <submittedName>
        <fullName evidence="2">Uncharacterized protein</fullName>
    </submittedName>
</protein>
<accession>A0ABX8Z406</accession>
<dbReference type="EMBL" id="CP081150">
    <property type="protein sequence ID" value="QZA77308.1"/>
    <property type="molecule type" value="Genomic_DNA"/>
</dbReference>
<dbReference type="Proteomes" id="UP000825679">
    <property type="component" value="Chromosome"/>
</dbReference>
<name>A0ABX8Z406_9NEIS</name>
<dbReference type="Gene3D" id="3.40.190.10">
    <property type="entry name" value="Periplasmic binding protein-like II"/>
    <property type="match status" value="2"/>
</dbReference>
<dbReference type="RefSeq" id="WP_221005691.1">
    <property type="nucleotide sequence ID" value="NZ_CP081150.1"/>
</dbReference>
<organism evidence="2 3">
    <name type="scientific">Deefgea tanakiae</name>
    <dbReference type="NCBI Taxonomy" id="2865840"/>
    <lineage>
        <taxon>Bacteria</taxon>
        <taxon>Pseudomonadati</taxon>
        <taxon>Pseudomonadota</taxon>
        <taxon>Betaproteobacteria</taxon>
        <taxon>Neisseriales</taxon>
        <taxon>Chitinibacteraceae</taxon>
        <taxon>Deefgea</taxon>
    </lineage>
</organism>
<feature type="signal peptide" evidence="1">
    <location>
        <begin position="1"/>
        <end position="23"/>
    </location>
</feature>
<keyword evidence="1" id="KW-0732">Signal</keyword>